<dbReference type="Pfam" id="PF00085">
    <property type="entry name" value="Thioredoxin"/>
    <property type="match status" value="1"/>
</dbReference>
<dbReference type="CDD" id="cd02947">
    <property type="entry name" value="TRX_family"/>
    <property type="match status" value="1"/>
</dbReference>
<organism evidence="2 3">
    <name type="scientific">Salmonella phage GSW6</name>
    <dbReference type="NCBI Taxonomy" id="3025422"/>
    <lineage>
        <taxon>Viruses</taxon>
        <taxon>Duplodnaviria</taxon>
        <taxon>Heunggongvirae</taxon>
        <taxon>Uroviricota</taxon>
        <taxon>Caudoviricetes</taxon>
        <taxon>Demerecviridae</taxon>
        <taxon>Markadamsvirinae</taxon>
        <taxon>Epseptimavirus</taxon>
        <taxon>Epseptimavirus GSW6</taxon>
    </lineage>
</organism>
<accession>A0AAE9YGK6</accession>
<name>A0AAE9YGK6_9CAUD</name>
<sequence>MSNKLVYLLKGSTCAPCKMFEPVFDKVVENFNGVEVHKEVDNAELMQKFGVRQVPVVVLADRLPNGRIEANHIMVGRQLRKETMNSAIQEFLADGLQD</sequence>
<dbReference type="Gene3D" id="3.40.30.10">
    <property type="entry name" value="Glutaredoxin"/>
    <property type="match status" value="1"/>
</dbReference>
<dbReference type="Proteomes" id="UP001217333">
    <property type="component" value="Segment"/>
</dbReference>
<dbReference type="SUPFAM" id="SSF52833">
    <property type="entry name" value="Thioredoxin-like"/>
    <property type="match status" value="1"/>
</dbReference>
<reference evidence="2" key="1">
    <citation type="submission" date="2023-01" db="EMBL/GenBank/DDBJ databases">
        <authorList>
            <person name="Bringhurst R.M."/>
            <person name="Homer T.E."/>
        </authorList>
    </citation>
    <scope>NUCLEOTIDE SEQUENCE</scope>
</reference>
<evidence type="ECO:0000313" key="2">
    <source>
        <dbReference type="EMBL" id="WCX68729.1"/>
    </source>
</evidence>
<keyword evidence="3" id="KW-1185">Reference proteome</keyword>
<dbReference type="InterPro" id="IPR036249">
    <property type="entry name" value="Thioredoxin-like_sf"/>
</dbReference>
<proteinExistence type="predicted"/>
<protein>
    <submittedName>
        <fullName evidence="2">Thioredoxin</fullName>
    </submittedName>
</protein>
<evidence type="ECO:0000313" key="3">
    <source>
        <dbReference type="Proteomes" id="UP001217333"/>
    </source>
</evidence>
<feature type="domain" description="Thioredoxin" evidence="1">
    <location>
        <begin position="12"/>
        <end position="61"/>
    </location>
</feature>
<dbReference type="InterPro" id="IPR013766">
    <property type="entry name" value="Thioredoxin_domain"/>
</dbReference>
<dbReference type="EMBL" id="OQ362005">
    <property type="protein sequence ID" value="WCX68729.1"/>
    <property type="molecule type" value="Genomic_DNA"/>
</dbReference>
<dbReference type="RefSeq" id="YP_012772476.1">
    <property type="nucleotide sequence ID" value="NC_111398.1"/>
</dbReference>
<evidence type="ECO:0000259" key="1">
    <source>
        <dbReference type="Pfam" id="PF00085"/>
    </source>
</evidence>